<reference evidence="2" key="1">
    <citation type="submission" date="2023-02" db="EMBL/GenBank/DDBJ databases">
        <title>Genome of toxic invasive species Heracleum sosnowskyi carries increased number of genes despite the absence of recent whole-genome duplications.</title>
        <authorList>
            <person name="Schelkunov M."/>
            <person name="Shtratnikova V."/>
            <person name="Makarenko M."/>
            <person name="Klepikova A."/>
            <person name="Omelchenko D."/>
            <person name="Novikova G."/>
            <person name="Obukhova E."/>
            <person name="Bogdanov V."/>
            <person name="Penin A."/>
            <person name="Logacheva M."/>
        </authorList>
    </citation>
    <scope>NUCLEOTIDE SEQUENCE</scope>
    <source>
        <strain evidence="2">Hsosn_3</strain>
        <tissue evidence="2">Leaf</tissue>
    </source>
</reference>
<proteinExistence type="predicted"/>
<feature type="region of interest" description="Disordered" evidence="1">
    <location>
        <begin position="1"/>
        <end position="22"/>
    </location>
</feature>
<accession>A0AAD8MEA8</accession>
<gene>
    <name evidence="2" type="ORF">POM88_035666</name>
</gene>
<dbReference type="Proteomes" id="UP001237642">
    <property type="component" value="Unassembled WGS sequence"/>
</dbReference>
<evidence type="ECO:0000313" key="2">
    <source>
        <dbReference type="EMBL" id="KAK1369574.1"/>
    </source>
</evidence>
<protein>
    <submittedName>
        <fullName evidence="2">Uncharacterized protein</fullName>
    </submittedName>
</protein>
<organism evidence="2 3">
    <name type="scientific">Heracleum sosnowskyi</name>
    <dbReference type="NCBI Taxonomy" id="360622"/>
    <lineage>
        <taxon>Eukaryota</taxon>
        <taxon>Viridiplantae</taxon>
        <taxon>Streptophyta</taxon>
        <taxon>Embryophyta</taxon>
        <taxon>Tracheophyta</taxon>
        <taxon>Spermatophyta</taxon>
        <taxon>Magnoliopsida</taxon>
        <taxon>eudicotyledons</taxon>
        <taxon>Gunneridae</taxon>
        <taxon>Pentapetalae</taxon>
        <taxon>asterids</taxon>
        <taxon>campanulids</taxon>
        <taxon>Apiales</taxon>
        <taxon>Apiaceae</taxon>
        <taxon>Apioideae</taxon>
        <taxon>apioid superclade</taxon>
        <taxon>Tordylieae</taxon>
        <taxon>Tordyliinae</taxon>
        <taxon>Heracleum</taxon>
    </lineage>
</organism>
<comment type="caution">
    <text evidence="2">The sequence shown here is derived from an EMBL/GenBank/DDBJ whole genome shotgun (WGS) entry which is preliminary data.</text>
</comment>
<dbReference type="AlphaFoldDB" id="A0AAD8MEA8"/>
<evidence type="ECO:0000313" key="3">
    <source>
        <dbReference type="Proteomes" id="UP001237642"/>
    </source>
</evidence>
<reference evidence="2" key="2">
    <citation type="submission" date="2023-05" db="EMBL/GenBank/DDBJ databases">
        <authorList>
            <person name="Schelkunov M.I."/>
        </authorList>
    </citation>
    <scope>NUCLEOTIDE SEQUENCE</scope>
    <source>
        <strain evidence="2">Hsosn_3</strain>
        <tissue evidence="2">Leaf</tissue>
    </source>
</reference>
<sequence length="230" mass="25031">MPRKNDCFLRMPNTQRRPFGPLEEIQLSDELGEKSSHAHKDMISVRLPYTDALSSAGKEIRRKRVIPDIPDLNIALSDLPNAKDVMGNSDPSTTSTKSFEMTSLLAVQPSSTSKRIKHCKTSASGSIPYGTKSLNLGDSYPRDIVREGGLNKSELTFSGKEVIVLDSDDDANDGPASVTTSSIPVRTKSLNKSELTFSGTEVIVLDIDDDDDGGGETKFTSFPSSVRMDM</sequence>
<name>A0AAD8MEA8_9APIA</name>
<keyword evidence="3" id="KW-1185">Reference proteome</keyword>
<evidence type="ECO:0000256" key="1">
    <source>
        <dbReference type="SAM" id="MobiDB-lite"/>
    </source>
</evidence>
<dbReference type="EMBL" id="JAUIZM010000008">
    <property type="protein sequence ID" value="KAK1369574.1"/>
    <property type="molecule type" value="Genomic_DNA"/>
</dbReference>